<accession>A0A8H3AVM2</accession>
<feature type="compositionally biased region" description="Low complexity" evidence="1">
    <location>
        <begin position="283"/>
        <end position="303"/>
    </location>
</feature>
<feature type="compositionally biased region" description="Pro residues" evidence="1">
    <location>
        <begin position="162"/>
        <end position="177"/>
    </location>
</feature>
<dbReference type="Proteomes" id="UP000663853">
    <property type="component" value="Unassembled WGS sequence"/>
</dbReference>
<dbReference type="AlphaFoldDB" id="A0A8H3AVM2"/>
<feature type="signal peptide" evidence="2">
    <location>
        <begin position="1"/>
        <end position="21"/>
    </location>
</feature>
<feature type="compositionally biased region" description="Low complexity" evidence="1">
    <location>
        <begin position="191"/>
        <end position="204"/>
    </location>
</feature>
<evidence type="ECO:0000256" key="1">
    <source>
        <dbReference type="SAM" id="MobiDB-lite"/>
    </source>
</evidence>
<name>A0A8H3AVM2_9AGAM</name>
<evidence type="ECO:0000313" key="4">
    <source>
        <dbReference type="Proteomes" id="UP000663853"/>
    </source>
</evidence>
<gene>
    <name evidence="3" type="ORF">RDB_LOCUS37235</name>
</gene>
<evidence type="ECO:0000256" key="2">
    <source>
        <dbReference type="SAM" id="SignalP"/>
    </source>
</evidence>
<feature type="region of interest" description="Disordered" evidence="1">
    <location>
        <begin position="35"/>
        <end position="98"/>
    </location>
</feature>
<dbReference type="EMBL" id="CAJMXA010000746">
    <property type="protein sequence ID" value="CAE6441575.1"/>
    <property type="molecule type" value="Genomic_DNA"/>
</dbReference>
<feature type="compositionally biased region" description="Pro residues" evidence="1">
    <location>
        <begin position="205"/>
        <end position="224"/>
    </location>
</feature>
<reference evidence="3" key="1">
    <citation type="submission" date="2021-01" db="EMBL/GenBank/DDBJ databases">
        <authorList>
            <person name="Kaushik A."/>
        </authorList>
    </citation>
    <scope>NUCLEOTIDE SEQUENCE</scope>
    <source>
        <strain evidence="3">AG6-10EEA</strain>
    </source>
</reference>
<evidence type="ECO:0000313" key="3">
    <source>
        <dbReference type="EMBL" id="CAE6441575.1"/>
    </source>
</evidence>
<keyword evidence="2" id="KW-0732">Signal</keyword>
<feature type="chain" id="PRO_5034851106" evidence="2">
    <location>
        <begin position="22"/>
        <end position="338"/>
    </location>
</feature>
<dbReference type="PRINTS" id="PR01217">
    <property type="entry name" value="PRICHEXTENSN"/>
</dbReference>
<dbReference type="OrthoDB" id="5954824at2759"/>
<sequence>MVQIRISVAFVALSAFLAVSALPTDVAGSRALQARQVPCASSSSTSEDDTPRLPPQARAWEKRQRNRPGPGQGQNQGQGQQAPAAQTQGQAARPQARPNANANVNANANAQANRRPPQARDLGVIMRSAIAANDELASEDIQLRGLQERQRVQPFPEQQDQNPPPPPQSTQPPPPRTPGRLMRMRERRQAGRQGQNGQPQDQNNQPPPPVPTPSPSPPPAPAPPANNGNARPGDRVPRSASRLFGRQRQGGNQPNAGNGAPQNNVPPPPASTTTTPPAPRPTPGNNNPVPAPNNAADPNGRNGVQNGRQQRSAEVVTEDVDADLEERDSLVEEDEEEL</sequence>
<feature type="region of interest" description="Disordered" evidence="1">
    <location>
        <begin position="147"/>
        <end position="338"/>
    </location>
</feature>
<protein>
    <submittedName>
        <fullName evidence="3">Uncharacterized protein</fullName>
    </submittedName>
</protein>
<feature type="compositionally biased region" description="Acidic residues" evidence="1">
    <location>
        <begin position="316"/>
        <end position="338"/>
    </location>
</feature>
<feature type="compositionally biased region" description="Low complexity" evidence="1">
    <location>
        <begin position="77"/>
        <end position="98"/>
    </location>
</feature>
<proteinExistence type="predicted"/>
<comment type="caution">
    <text evidence="3">The sequence shown here is derived from an EMBL/GenBank/DDBJ whole genome shotgun (WGS) entry which is preliminary data.</text>
</comment>
<feature type="compositionally biased region" description="Low complexity" evidence="1">
    <location>
        <begin position="246"/>
        <end position="263"/>
    </location>
</feature>
<organism evidence="3 4">
    <name type="scientific">Rhizoctonia solani</name>
    <dbReference type="NCBI Taxonomy" id="456999"/>
    <lineage>
        <taxon>Eukaryota</taxon>
        <taxon>Fungi</taxon>
        <taxon>Dikarya</taxon>
        <taxon>Basidiomycota</taxon>
        <taxon>Agaricomycotina</taxon>
        <taxon>Agaricomycetes</taxon>
        <taxon>Cantharellales</taxon>
        <taxon>Ceratobasidiaceae</taxon>
        <taxon>Rhizoctonia</taxon>
    </lineage>
</organism>
<feature type="compositionally biased region" description="Pro residues" evidence="1">
    <location>
        <begin position="264"/>
        <end position="282"/>
    </location>
</feature>